<dbReference type="SUPFAM" id="SSF56281">
    <property type="entry name" value="Metallo-hydrolase/oxidoreductase"/>
    <property type="match status" value="1"/>
</dbReference>
<dbReference type="InterPro" id="IPR052533">
    <property type="entry name" value="WalJ/YycJ-like"/>
</dbReference>
<dbReference type="HOGENOM" id="CLU_073253_0_0_9"/>
<dbReference type="Proteomes" id="UP000000269">
    <property type="component" value="Chromosome"/>
</dbReference>
<dbReference type="Gene3D" id="3.60.15.10">
    <property type="entry name" value="Ribonuclease Z/Hydroxyacylglutathione hydrolase-like"/>
    <property type="match status" value="1"/>
</dbReference>
<organism evidence="2 3">
    <name type="scientific">Alkaliphilus oremlandii (strain OhILAs)</name>
    <name type="common">Clostridium oremlandii (strain OhILAs)</name>
    <dbReference type="NCBI Taxonomy" id="350688"/>
    <lineage>
        <taxon>Bacteria</taxon>
        <taxon>Bacillati</taxon>
        <taxon>Bacillota</taxon>
        <taxon>Clostridia</taxon>
        <taxon>Peptostreptococcales</taxon>
        <taxon>Natronincolaceae</taxon>
        <taxon>Alkaliphilus</taxon>
    </lineage>
</organism>
<reference evidence="3" key="1">
    <citation type="submission" date="2007-10" db="EMBL/GenBank/DDBJ databases">
        <title>Complete genome of Alkaliphilus oremlandii OhILAs.</title>
        <authorList>
            <person name="Copeland A."/>
            <person name="Lucas S."/>
            <person name="Lapidus A."/>
            <person name="Barry K."/>
            <person name="Detter J.C."/>
            <person name="Glavina del Rio T."/>
            <person name="Hammon N."/>
            <person name="Israni S."/>
            <person name="Dalin E."/>
            <person name="Tice H."/>
            <person name="Pitluck S."/>
            <person name="Chain P."/>
            <person name="Malfatti S."/>
            <person name="Shin M."/>
            <person name="Vergez L."/>
            <person name="Schmutz J."/>
            <person name="Larimer F."/>
            <person name="Land M."/>
            <person name="Hauser L."/>
            <person name="Kyrpides N."/>
            <person name="Mikhailova N."/>
            <person name="Stolz J.F."/>
            <person name="Dawson A."/>
            <person name="Fisher E."/>
            <person name="Crable B."/>
            <person name="Perera E."/>
            <person name="Lisak J."/>
            <person name="Ranganathan M."/>
            <person name="Basu P."/>
            <person name="Richardson P."/>
        </authorList>
    </citation>
    <scope>NUCLEOTIDE SEQUENCE [LARGE SCALE GENOMIC DNA]</scope>
    <source>
        <strain evidence="3">OhILAs</strain>
    </source>
</reference>
<dbReference type="Pfam" id="PF12706">
    <property type="entry name" value="Lactamase_B_2"/>
    <property type="match status" value="1"/>
</dbReference>
<dbReference type="InterPro" id="IPR001279">
    <property type="entry name" value="Metallo-B-lactamas"/>
</dbReference>
<evidence type="ECO:0000313" key="2">
    <source>
        <dbReference type="EMBL" id="ABW20309.1"/>
    </source>
</evidence>
<evidence type="ECO:0000313" key="3">
    <source>
        <dbReference type="Proteomes" id="UP000000269"/>
    </source>
</evidence>
<dbReference type="PANTHER" id="PTHR47619">
    <property type="entry name" value="METALLO-HYDROLASE YYCJ-RELATED"/>
    <property type="match status" value="1"/>
</dbReference>
<feature type="domain" description="Metallo-beta-lactamase" evidence="1">
    <location>
        <begin position="13"/>
        <end position="218"/>
    </location>
</feature>
<dbReference type="KEGG" id="aoe:Clos_2778"/>
<sequence length="264" mass="29532">MTVRFCSLASGSSGNCHLVHDKDHFILIDAGLSGKQIENKLKEVDVDPRNLSAILVSHEHSDHINGVGILSRRYNVPIYANTGTWEGMGCKIGKVKEENIKNFVSNEDFYIGDFNIRPYRISHDANEPVGFSIKKKDIKISIATDLGYISEDVIGEIEGSNLVILESNHDEEMLKAGSYPYSLKRRVLSNMGHLSNEAAGNAIVELVHKNVKSILLAHLSKENNFPELAIATVKNILENKKIIVGRDIELDLLYRDRVSNIYQF</sequence>
<dbReference type="STRING" id="350688.Clos_2778"/>
<evidence type="ECO:0000259" key="1">
    <source>
        <dbReference type="SMART" id="SM00849"/>
    </source>
</evidence>
<protein>
    <submittedName>
        <fullName evidence="2">Beta-lactamase domain protein</fullName>
    </submittedName>
</protein>
<accession>A8MKH7</accession>
<name>A8MKH7_ALKOO</name>
<dbReference type="RefSeq" id="WP_012160616.1">
    <property type="nucleotide sequence ID" value="NC_009922.1"/>
</dbReference>
<keyword evidence="3" id="KW-1185">Reference proteome</keyword>
<dbReference type="SMART" id="SM00849">
    <property type="entry name" value="Lactamase_B"/>
    <property type="match status" value="1"/>
</dbReference>
<gene>
    <name evidence="2" type="ordered locus">Clos_2778</name>
</gene>
<dbReference type="OrthoDB" id="9781189at2"/>
<dbReference type="eggNOG" id="COG1235">
    <property type="taxonomic scope" value="Bacteria"/>
</dbReference>
<dbReference type="InterPro" id="IPR036866">
    <property type="entry name" value="RibonucZ/Hydroxyglut_hydro"/>
</dbReference>
<proteinExistence type="predicted"/>
<dbReference type="AlphaFoldDB" id="A8MKH7"/>
<dbReference type="PANTHER" id="PTHR47619:SF1">
    <property type="entry name" value="EXODEOXYRIBONUCLEASE WALJ"/>
    <property type="match status" value="1"/>
</dbReference>
<dbReference type="EMBL" id="CP000853">
    <property type="protein sequence ID" value="ABW20309.1"/>
    <property type="molecule type" value="Genomic_DNA"/>
</dbReference>